<gene>
    <name evidence="1" type="ORF">Tci_928850</name>
</gene>
<proteinExistence type="predicted"/>
<organism evidence="1">
    <name type="scientific">Tanacetum cinerariifolium</name>
    <name type="common">Dalmatian daisy</name>
    <name type="synonym">Chrysanthemum cinerariifolium</name>
    <dbReference type="NCBI Taxonomy" id="118510"/>
    <lineage>
        <taxon>Eukaryota</taxon>
        <taxon>Viridiplantae</taxon>
        <taxon>Streptophyta</taxon>
        <taxon>Embryophyta</taxon>
        <taxon>Tracheophyta</taxon>
        <taxon>Spermatophyta</taxon>
        <taxon>Magnoliopsida</taxon>
        <taxon>eudicotyledons</taxon>
        <taxon>Gunneridae</taxon>
        <taxon>Pentapetalae</taxon>
        <taxon>asterids</taxon>
        <taxon>campanulids</taxon>
        <taxon>Asterales</taxon>
        <taxon>Asteraceae</taxon>
        <taxon>Asteroideae</taxon>
        <taxon>Anthemideae</taxon>
        <taxon>Anthemidinae</taxon>
        <taxon>Tanacetum</taxon>
    </lineage>
</organism>
<name>A0A699XJ04_TANCI</name>
<evidence type="ECO:0000313" key="1">
    <source>
        <dbReference type="EMBL" id="GFD56881.1"/>
    </source>
</evidence>
<accession>A0A699XJ04</accession>
<feature type="non-terminal residue" evidence="1">
    <location>
        <position position="1"/>
    </location>
</feature>
<dbReference type="AlphaFoldDB" id="A0A699XJ04"/>
<dbReference type="EMBL" id="BKCJ011834421">
    <property type="protein sequence ID" value="GFD56881.1"/>
    <property type="molecule type" value="Genomic_DNA"/>
</dbReference>
<protein>
    <submittedName>
        <fullName evidence="1">Uncharacterized protein</fullName>
    </submittedName>
</protein>
<reference evidence="1" key="1">
    <citation type="journal article" date="2019" name="Sci. Rep.">
        <title>Draft genome of Tanacetum cinerariifolium, the natural source of mosquito coil.</title>
        <authorList>
            <person name="Yamashiro T."/>
            <person name="Shiraishi A."/>
            <person name="Satake H."/>
            <person name="Nakayama K."/>
        </authorList>
    </citation>
    <scope>NUCLEOTIDE SEQUENCE</scope>
</reference>
<comment type="caution">
    <text evidence="1">The sequence shown here is derived from an EMBL/GenBank/DDBJ whole genome shotgun (WGS) entry which is preliminary data.</text>
</comment>
<sequence>HPRHPKAVGQVVAAEAAYRHGHHVDSEAQRGRGFGQVHGFLEVDGAPVVHGALAGHRGEGDGPEAQQRL</sequence>
<feature type="non-terminal residue" evidence="1">
    <location>
        <position position="69"/>
    </location>
</feature>